<name>A0A1M5CEB2_9BACT</name>
<keyword evidence="2" id="KW-1185">Reference proteome</keyword>
<gene>
    <name evidence="1" type="ORF">SAMN05444008_10934</name>
</gene>
<dbReference type="AlphaFoldDB" id="A0A1M5CEB2"/>
<accession>A0A1M5CEB2</accession>
<dbReference type="Proteomes" id="UP000184368">
    <property type="component" value="Unassembled WGS sequence"/>
</dbReference>
<dbReference type="STRING" id="1302690.BUE76_07655"/>
<evidence type="ECO:0000313" key="1">
    <source>
        <dbReference type="EMBL" id="SHF53083.1"/>
    </source>
</evidence>
<organism evidence="1 2">
    <name type="scientific">Cnuella takakiae</name>
    <dbReference type="NCBI Taxonomy" id="1302690"/>
    <lineage>
        <taxon>Bacteria</taxon>
        <taxon>Pseudomonadati</taxon>
        <taxon>Bacteroidota</taxon>
        <taxon>Chitinophagia</taxon>
        <taxon>Chitinophagales</taxon>
        <taxon>Chitinophagaceae</taxon>
        <taxon>Cnuella</taxon>
    </lineage>
</organism>
<reference evidence="1 2" key="1">
    <citation type="submission" date="2016-11" db="EMBL/GenBank/DDBJ databases">
        <authorList>
            <person name="Jaros S."/>
            <person name="Januszkiewicz K."/>
            <person name="Wedrychowicz H."/>
        </authorList>
    </citation>
    <scope>NUCLEOTIDE SEQUENCE [LARGE SCALE GENOMIC DNA]</scope>
    <source>
        <strain evidence="1 2">DSM 26897</strain>
    </source>
</reference>
<protein>
    <submittedName>
        <fullName evidence="1">Uncharacterized protein</fullName>
    </submittedName>
</protein>
<proteinExistence type="predicted"/>
<evidence type="ECO:0000313" key="2">
    <source>
        <dbReference type="Proteomes" id="UP000184368"/>
    </source>
</evidence>
<sequence>MKSRPVSRKEKLQALKDLQTGKLSINELRPEKVYFWNCDDEVYCRWPDEPATTSNPITRQEFQEFHDNNQGKHIVFVNVKPTHQTTL</sequence>
<dbReference type="RefSeq" id="WP_073043695.1">
    <property type="nucleotide sequence ID" value="NZ_FQUO01000009.1"/>
</dbReference>
<dbReference type="EMBL" id="FQUO01000009">
    <property type="protein sequence ID" value="SHF53083.1"/>
    <property type="molecule type" value="Genomic_DNA"/>
</dbReference>